<evidence type="ECO:0000313" key="2">
    <source>
        <dbReference type="EMBL" id="EUA86317.1"/>
    </source>
</evidence>
<accession>A0ABN0QNW3</accession>
<keyword evidence="1" id="KW-1133">Transmembrane helix</keyword>
<keyword evidence="3" id="KW-1185">Reference proteome</keyword>
<keyword evidence="1" id="KW-0812">Transmembrane</keyword>
<comment type="caution">
    <text evidence="2">The sequence shown here is derived from an EMBL/GenBank/DDBJ whole genome shotgun (WGS) entry which is preliminary data.</text>
</comment>
<feature type="transmembrane region" description="Helical" evidence="1">
    <location>
        <begin position="12"/>
        <end position="32"/>
    </location>
</feature>
<gene>
    <name evidence="2" type="ORF">I551_7226</name>
</gene>
<dbReference type="Proteomes" id="UP000020681">
    <property type="component" value="Unassembled WGS sequence"/>
</dbReference>
<proteinExistence type="predicted"/>
<name>A0ABN0QNW3_MYCUL</name>
<evidence type="ECO:0000256" key="1">
    <source>
        <dbReference type="SAM" id="Phobius"/>
    </source>
</evidence>
<sequence>MRIRYGEYCDLVFFRLLLWCGGVIRAGFAVLGPCPAKPTIGSAVHRCFPSGSQRSTASKSSLSKSFPGKFTTASLLTLVSSMAKLASRARVGQIEKLPRAYAAARRTHRSCSAE</sequence>
<protein>
    <recommendedName>
        <fullName evidence="4">Secreted protein</fullName>
    </recommendedName>
</protein>
<organism evidence="2 3">
    <name type="scientific">Mycobacterium ulcerans str. Harvey</name>
    <dbReference type="NCBI Taxonomy" id="1299332"/>
    <lineage>
        <taxon>Bacteria</taxon>
        <taxon>Bacillati</taxon>
        <taxon>Actinomycetota</taxon>
        <taxon>Actinomycetes</taxon>
        <taxon>Mycobacteriales</taxon>
        <taxon>Mycobacteriaceae</taxon>
        <taxon>Mycobacterium</taxon>
        <taxon>Mycobacterium ulcerans group</taxon>
    </lineage>
</organism>
<dbReference type="EMBL" id="JAOL01000176">
    <property type="protein sequence ID" value="EUA86317.1"/>
    <property type="molecule type" value="Genomic_DNA"/>
</dbReference>
<evidence type="ECO:0008006" key="4">
    <source>
        <dbReference type="Google" id="ProtNLM"/>
    </source>
</evidence>
<reference evidence="2 3" key="1">
    <citation type="submission" date="2014-01" db="EMBL/GenBank/DDBJ databases">
        <authorList>
            <person name="Dobos K."/>
            <person name="Lenaerts A."/>
            <person name="Ordway D."/>
            <person name="DeGroote M.A."/>
            <person name="Parker T."/>
            <person name="Sizemore C."/>
            <person name="Tallon L.J."/>
            <person name="Sadzewicz L.K."/>
            <person name="Sengamalay N."/>
            <person name="Fraser C.M."/>
            <person name="Hine E."/>
            <person name="Shefchek K.A."/>
            <person name="Das S.P."/>
            <person name="Tettelin H."/>
        </authorList>
    </citation>
    <scope>NUCLEOTIDE SEQUENCE [LARGE SCALE GENOMIC DNA]</scope>
    <source>
        <strain evidence="2 3">Harvey</strain>
    </source>
</reference>
<evidence type="ECO:0000313" key="3">
    <source>
        <dbReference type="Proteomes" id="UP000020681"/>
    </source>
</evidence>
<keyword evidence="1" id="KW-0472">Membrane</keyword>